<feature type="region of interest" description="Disordered" evidence="1">
    <location>
        <begin position="129"/>
        <end position="160"/>
    </location>
</feature>
<feature type="region of interest" description="Disordered" evidence="1">
    <location>
        <begin position="183"/>
        <end position="204"/>
    </location>
</feature>
<evidence type="ECO:0000313" key="3">
    <source>
        <dbReference type="Proteomes" id="UP001153076"/>
    </source>
</evidence>
<dbReference type="EMBL" id="JAKOGI010000651">
    <property type="protein sequence ID" value="KAJ8431947.1"/>
    <property type="molecule type" value="Genomic_DNA"/>
</dbReference>
<evidence type="ECO:0008006" key="4">
    <source>
        <dbReference type="Google" id="ProtNLM"/>
    </source>
</evidence>
<dbReference type="Proteomes" id="UP001153076">
    <property type="component" value="Unassembled WGS sequence"/>
</dbReference>
<feature type="compositionally biased region" description="Basic and acidic residues" evidence="1">
    <location>
        <begin position="83"/>
        <end position="102"/>
    </location>
</feature>
<dbReference type="InterPro" id="IPR038765">
    <property type="entry name" value="Papain-like_cys_pep_sf"/>
</dbReference>
<gene>
    <name evidence="2" type="ORF">Cgig2_000006</name>
</gene>
<feature type="region of interest" description="Disordered" evidence="1">
    <location>
        <begin position="46"/>
        <end position="102"/>
    </location>
</feature>
<evidence type="ECO:0000256" key="1">
    <source>
        <dbReference type="SAM" id="MobiDB-lite"/>
    </source>
</evidence>
<evidence type="ECO:0000313" key="2">
    <source>
        <dbReference type="EMBL" id="KAJ8431947.1"/>
    </source>
</evidence>
<dbReference type="OrthoDB" id="1680482at2759"/>
<dbReference type="AlphaFoldDB" id="A0A9Q1JVT4"/>
<accession>A0A9Q1JVT4</accession>
<feature type="compositionally biased region" description="Basic and acidic residues" evidence="1">
    <location>
        <begin position="52"/>
        <end position="74"/>
    </location>
</feature>
<dbReference type="SUPFAM" id="SSF54001">
    <property type="entry name" value="Cysteine proteinases"/>
    <property type="match status" value="1"/>
</dbReference>
<organism evidence="2 3">
    <name type="scientific">Carnegiea gigantea</name>
    <dbReference type="NCBI Taxonomy" id="171969"/>
    <lineage>
        <taxon>Eukaryota</taxon>
        <taxon>Viridiplantae</taxon>
        <taxon>Streptophyta</taxon>
        <taxon>Embryophyta</taxon>
        <taxon>Tracheophyta</taxon>
        <taxon>Spermatophyta</taxon>
        <taxon>Magnoliopsida</taxon>
        <taxon>eudicotyledons</taxon>
        <taxon>Gunneridae</taxon>
        <taxon>Pentapetalae</taxon>
        <taxon>Caryophyllales</taxon>
        <taxon>Cactineae</taxon>
        <taxon>Cactaceae</taxon>
        <taxon>Cactoideae</taxon>
        <taxon>Echinocereeae</taxon>
        <taxon>Carnegiea</taxon>
    </lineage>
</organism>
<comment type="caution">
    <text evidence="2">The sequence shown here is derived from an EMBL/GenBank/DDBJ whole genome shotgun (WGS) entry which is preliminary data.</text>
</comment>
<dbReference type="Gene3D" id="3.40.395.10">
    <property type="entry name" value="Adenoviral Proteinase, Chain A"/>
    <property type="match status" value="1"/>
</dbReference>
<keyword evidence="3" id="KW-1185">Reference proteome</keyword>
<proteinExistence type="predicted"/>
<protein>
    <recommendedName>
        <fullName evidence="4">Ubiquitin-like protease family profile domain-containing protein</fullName>
    </recommendedName>
</protein>
<reference evidence="2" key="1">
    <citation type="submission" date="2022-04" db="EMBL/GenBank/DDBJ databases">
        <title>Carnegiea gigantea Genome sequencing and assembly v2.</title>
        <authorList>
            <person name="Copetti D."/>
            <person name="Sanderson M.J."/>
            <person name="Burquez A."/>
            <person name="Wojciechowski M.F."/>
        </authorList>
    </citation>
    <scope>NUCLEOTIDE SEQUENCE</scope>
    <source>
        <strain evidence="2">SGP5-SGP5p</strain>
        <tissue evidence="2">Aerial part</tissue>
    </source>
</reference>
<sequence>MQCVLSFDERLRHVREAYVMEKQAHGSTRQETTLLKARVLELEKQIQQFGGRDTDDGKGTNRRGRDGQTKKLGEDGDGGGADGKGDDNADRGVIHNMSDRTDVRGGTLKDDAIQEVYNDACDDGSVSEEICGARPPSANVTKGRNESADDTVGAGQGCQNWTEKVDDPLIVVDSGHCGPIVGTPANDAGHDHSSRMPSNAVTRSKKEDVARASSYIPPSPLNAVVSQGKCSTVVISKEVRHQCRNFDLPEASDKHANAEFLKGLINVVPTRGAGDRASCPTPPQAATGRIWDMVMVQKDSNFSYVFMPLFDSVDDHWLLLVGDVKKQRFLVYDLLRSKRDAPRQQLLLSAVSGTPPSANTITYMSLSLNPSQHCLQKVTISLALMKFDEFRDVLKWDIEHPECPQQEK</sequence>
<name>A0A9Q1JVT4_9CARY</name>